<evidence type="ECO:0000256" key="2">
    <source>
        <dbReference type="SAM" id="MobiDB-lite"/>
    </source>
</evidence>
<evidence type="ECO:0000313" key="3">
    <source>
        <dbReference type="EMBL" id="SFE74396.1"/>
    </source>
</evidence>
<keyword evidence="4" id="KW-1185">Reference proteome</keyword>
<evidence type="ECO:0000313" key="4">
    <source>
        <dbReference type="Proteomes" id="UP000183410"/>
    </source>
</evidence>
<dbReference type="Proteomes" id="UP000183410">
    <property type="component" value="Unassembled WGS sequence"/>
</dbReference>
<protein>
    <recommendedName>
        <fullName evidence="5">Phage minor structural protein GP20</fullName>
    </recommendedName>
</protein>
<sequence>MDIQKGTEGQGKEDIAFAKRLAAAQEKWRLEKENEIEQIRNEYKDHDMYRQATEYLQRASGINDIMTLKEQIELIELQDRAEEENVSPQVKRRIEELEAKAARADEMEAEQSQKQAVLAFENMLKEFCADKKIDGNSIHHEELWKYMHENEIAKPEFAFKAMKADALESKLSSAKEDAIKDYLNSKRGVKTDSAPGAAAQSNTKIGGGFKGAEARAIERIKASRNAE</sequence>
<organism evidence="3 4">
    <name type="scientific">Paenibacillus algorifonticola</name>
    <dbReference type="NCBI Taxonomy" id="684063"/>
    <lineage>
        <taxon>Bacteria</taxon>
        <taxon>Bacillati</taxon>
        <taxon>Bacillota</taxon>
        <taxon>Bacilli</taxon>
        <taxon>Bacillales</taxon>
        <taxon>Paenibacillaceae</taxon>
        <taxon>Paenibacillus</taxon>
    </lineage>
</organism>
<gene>
    <name evidence="3" type="ORF">SAMN04487969_10645</name>
</gene>
<keyword evidence="1" id="KW-0175">Coiled coil</keyword>
<accession>A0A1I2D1L9</accession>
<feature type="coiled-coil region" evidence="1">
    <location>
        <begin position="80"/>
        <end position="114"/>
    </location>
</feature>
<dbReference type="AlphaFoldDB" id="A0A1I2D1L9"/>
<proteinExistence type="predicted"/>
<feature type="region of interest" description="Disordered" evidence="2">
    <location>
        <begin position="187"/>
        <end position="207"/>
    </location>
</feature>
<reference evidence="4" key="1">
    <citation type="submission" date="2016-10" db="EMBL/GenBank/DDBJ databases">
        <authorList>
            <person name="Varghese N."/>
            <person name="Submissions S."/>
        </authorList>
    </citation>
    <scope>NUCLEOTIDE SEQUENCE [LARGE SCALE GENOMIC DNA]</scope>
    <source>
        <strain evidence="4">CGMCC 1.10223</strain>
    </source>
</reference>
<name>A0A1I2D1L9_9BACL</name>
<evidence type="ECO:0000256" key="1">
    <source>
        <dbReference type="SAM" id="Coils"/>
    </source>
</evidence>
<dbReference type="OrthoDB" id="2653346at2"/>
<dbReference type="RefSeq" id="WP_046231813.1">
    <property type="nucleotide sequence ID" value="NZ_FONN01000006.1"/>
</dbReference>
<evidence type="ECO:0008006" key="5">
    <source>
        <dbReference type="Google" id="ProtNLM"/>
    </source>
</evidence>
<dbReference type="EMBL" id="FONN01000006">
    <property type="protein sequence ID" value="SFE74396.1"/>
    <property type="molecule type" value="Genomic_DNA"/>
</dbReference>